<evidence type="ECO:0000313" key="2">
    <source>
        <dbReference type="EMBL" id="MCP2256855.1"/>
    </source>
</evidence>
<dbReference type="EMBL" id="JAMTCP010000002">
    <property type="protein sequence ID" value="MCP2256855.1"/>
    <property type="molecule type" value="Genomic_DNA"/>
</dbReference>
<accession>A0ABT1HMW9</accession>
<reference evidence="2 3" key="1">
    <citation type="submission" date="2022-06" db="EMBL/GenBank/DDBJ databases">
        <title>Genomic Encyclopedia of Archaeal and Bacterial Type Strains, Phase II (KMG-II): from individual species to whole genera.</title>
        <authorList>
            <person name="Goeker M."/>
        </authorList>
    </citation>
    <scope>NUCLEOTIDE SEQUENCE [LARGE SCALE GENOMIC DNA]</scope>
    <source>
        <strain evidence="2 3">DSM 40477</strain>
    </source>
</reference>
<comment type="caution">
    <text evidence="2">The sequence shown here is derived from an EMBL/GenBank/DDBJ whole genome shotgun (WGS) entry which is preliminary data.</text>
</comment>
<dbReference type="InterPro" id="IPR022183">
    <property type="entry name" value="DUF3710"/>
</dbReference>
<feature type="region of interest" description="Disordered" evidence="1">
    <location>
        <begin position="1"/>
        <end position="49"/>
    </location>
</feature>
<organism evidence="2 3">
    <name type="scientific">Streptoalloteichus tenebrarius (strain ATCC 17920 / DSM 40477 / JCM 4838 / CBS 697.72 / NBRC 16177 / NCIMB 11028 / NRRL B-12390 / A12253. 1 / ISP 5477)</name>
    <name type="common">Streptomyces tenebrarius</name>
    <dbReference type="NCBI Taxonomy" id="1933"/>
    <lineage>
        <taxon>Bacteria</taxon>
        <taxon>Bacillati</taxon>
        <taxon>Actinomycetota</taxon>
        <taxon>Actinomycetes</taxon>
        <taxon>Pseudonocardiales</taxon>
        <taxon>Pseudonocardiaceae</taxon>
        <taxon>Streptoalloteichus</taxon>
    </lineage>
</organism>
<dbReference type="RefSeq" id="WP_253667830.1">
    <property type="nucleotide sequence ID" value="NZ_JAMTCP010000002.1"/>
</dbReference>
<feature type="compositionally biased region" description="Acidic residues" evidence="1">
    <location>
        <begin position="32"/>
        <end position="49"/>
    </location>
</feature>
<name>A0ABT1HMW9_STRSD</name>
<dbReference type="Proteomes" id="UP001205311">
    <property type="component" value="Unassembled WGS sequence"/>
</dbReference>
<protein>
    <recommendedName>
        <fullName evidence="4">DUF3710 domain-containing protein</fullName>
    </recommendedName>
</protein>
<proteinExistence type="predicted"/>
<evidence type="ECO:0000313" key="3">
    <source>
        <dbReference type="Proteomes" id="UP001205311"/>
    </source>
</evidence>
<keyword evidence="3" id="KW-1185">Reference proteome</keyword>
<evidence type="ECO:0000256" key="1">
    <source>
        <dbReference type="SAM" id="MobiDB-lite"/>
    </source>
</evidence>
<dbReference type="Pfam" id="PF12502">
    <property type="entry name" value="DUF3710"/>
    <property type="match status" value="1"/>
</dbReference>
<evidence type="ECO:0008006" key="4">
    <source>
        <dbReference type="Google" id="ProtNLM"/>
    </source>
</evidence>
<gene>
    <name evidence="2" type="ORF">LX15_000538</name>
</gene>
<sequence length="221" mass="23816">MFGWRRRRRGGDGGDGSAEAAGTSGDRHEPIDPADAEADGPFDATEAPEDELSRLDLGSVRIPVPDGAQLQVEVDPAGPVRAVHVVTEIGRLTVNAYAAPRSSGLWREISRELVEQLRSDGARVSRVRGEWDDELVASSPEVALRFVGVDGPRWLLRGVAAGPVDNAEELAELLHDVVRGTVVVRGPEPLPVRTPLPIELPEPIARHIQQAHQAQQAQQQG</sequence>